<organism evidence="1 2">
    <name type="scientific">Candidatus Ryanbacteria bacterium RIFCSPHIGHO2_01_45_13</name>
    <dbReference type="NCBI Taxonomy" id="1802112"/>
    <lineage>
        <taxon>Bacteria</taxon>
        <taxon>Candidatus Ryaniibacteriota</taxon>
    </lineage>
</organism>
<accession>A0A1G2FZB2</accession>
<reference evidence="1 2" key="1">
    <citation type="journal article" date="2016" name="Nat. Commun.">
        <title>Thousands of microbial genomes shed light on interconnected biogeochemical processes in an aquifer system.</title>
        <authorList>
            <person name="Anantharaman K."/>
            <person name="Brown C.T."/>
            <person name="Hug L.A."/>
            <person name="Sharon I."/>
            <person name="Castelle C.J."/>
            <person name="Probst A.J."/>
            <person name="Thomas B.C."/>
            <person name="Singh A."/>
            <person name="Wilkins M.J."/>
            <person name="Karaoz U."/>
            <person name="Brodie E.L."/>
            <person name="Williams K.H."/>
            <person name="Hubbard S.S."/>
            <person name="Banfield J.F."/>
        </authorList>
    </citation>
    <scope>NUCLEOTIDE SEQUENCE [LARGE SCALE GENOMIC DNA]</scope>
</reference>
<name>A0A1G2FZB2_9BACT</name>
<comment type="caution">
    <text evidence="1">The sequence shown here is derived from an EMBL/GenBank/DDBJ whole genome shotgun (WGS) entry which is preliminary data.</text>
</comment>
<dbReference type="EMBL" id="MHNI01000012">
    <property type="protein sequence ID" value="OGZ42948.1"/>
    <property type="molecule type" value="Genomic_DNA"/>
</dbReference>
<sequence length="67" mass="7564">MNDQQTVKTGDIVEISVDGKYTETIEIDSYKLLSHLLMGKKVNDEEKMDLGLGAPRTVKILKIRSKK</sequence>
<dbReference type="Proteomes" id="UP000176700">
    <property type="component" value="Unassembled WGS sequence"/>
</dbReference>
<evidence type="ECO:0000313" key="1">
    <source>
        <dbReference type="EMBL" id="OGZ42948.1"/>
    </source>
</evidence>
<proteinExistence type="predicted"/>
<gene>
    <name evidence="1" type="ORF">A2W41_02435</name>
</gene>
<dbReference type="AlphaFoldDB" id="A0A1G2FZB2"/>
<protein>
    <submittedName>
        <fullName evidence="1">Uncharacterized protein</fullName>
    </submittedName>
</protein>
<evidence type="ECO:0000313" key="2">
    <source>
        <dbReference type="Proteomes" id="UP000176700"/>
    </source>
</evidence>